<name>A0ABV5IZ67_9ACTN</name>
<feature type="compositionally biased region" description="Low complexity" evidence="7">
    <location>
        <begin position="397"/>
        <end position="413"/>
    </location>
</feature>
<proteinExistence type="predicted"/>
<dbReference type="PANTHER" id="PTHR43289">
    <property type="entry name" value="MITOGEN-ACTIVATED PROTEIN KINASE KINASE KINASE 20-RELATED"/>
    <property type="match status" value="1"/>
</dbReference>
<evidence type="ECO:0000256" key="3">
    <source>
        <dbReference type="ARBA" id="ARBA00022679"/>
    </source>
</evidence>
<comment type="caution">
    <text evidence="10">The sequence shown here is derived from an EMBL/GenBank/DDBJ whole genome shotgun (WGS) entry which is preliminary data.</text>
</comment>
<dbReference type="SUPFAM" id="SSF56112">
    <property type="entry name" value="Protein kinase-like (PK-like)"/>
    <property type="match status" value="1"/>
</dbReference>
<feature type="region of interest" description="Disordered" evidence="7">
    <location>
        <begin position="397"/>
        <end position="438"/>
    </location>
</feature>
<feature type="compositionally biased region" description="Low complexity" evidence="7">
    <location>
        <begin position="429"/>
        <end position="438"/>
    </location>
</feature>
<evidence type="ECO:0000256" key="6">
    <source>
        <dbReference type="ARBA" id="ARBA00022840"/>
    </source>
</evidence>
<evidence type="ECO:0000313" key="11">
    <source>
        <dbReference type="Proteomes" id="UP001589647"/>
    </source>
</evidence>
<keyword evidence="11" id="KW-1185">Reference proteome</keyword>
<keyword evidence="2" id="KW-0723">Serine/threonine-protein kinase</keyword>
<evidence type="ECO:0000256" key="7">
    <source>
        <dbReference type="SAM" id="MobiDB-lite"/>
    </source>
</evidence>
<keyword evidence="8" id="KW-1133">Transmembrane helix</keyword>
<keyword evidence="3 10" id="KW-0808">Transferase</keyword>
<evidence type="ECO:0000313" key="10">
    <source>
        <dbReference type="EMBL" id="MFB9209874.1"/>
    </source>
</evidence>
<feature type="domain" description="Protein kinase" evidence="9">
    <location>
        <begin position="13"/>
        <end position="305"/>
    </location>
</feature>
<keyword evidence="4" id="KW-0547">Nucleotide-binding</keyword>
<dbReference type="Gene3D" id="1.10.510.10">
    <property type="entry name" value="Transferase(Phosphotransferase) domain 1"/>
    <property type="match status" value="1"/>
</dbReference>
<dbReference type="EC" id="2.7.11.1" evidence="1"/>
<sequence length="544" mass="55042">MSDATPSMVADRYRLDELIGSGPMGEVWRAYDTRADWVVAVKVLGAGAAGEAAREALKQHAQTVARVIHPNVAMVLDVGDQDGTPFLVTEFLTGTSVGEDLAAEGPLKIVEVCDLVGQAAAGLEAAHRAGVFHGQIDSGSFRRAASGVLKVVGFGLPDEEPSQAERRYLAPERSAGRPASAAADLYALGAVCYELLTGRPPGATPDLPVTGMRATPAAPAPAPAPAEAPGAAEPGPAGGAQGPGGSAQGPSGAAQGPGGGAQGIVPPSALRPEVPAELDRLVLAMLAPDPARRPTSGETIRRALAAIARPGAAPGAPPTGGHPAATPGGRPGDTEVYAFANAPRAGDTALYEAADLAPAPAPARNKLLLQMGVAVAAIAAVTVAMVLWAGSREETPEAAQSPSASPSPVLSPAITFTAGPAPEQPDPTPTDLTPGDTSTSLVATVAPKATLDAGQAPPGGWDHWLVEFDKTLTAQEQIGDIHPKVAEKAHDKLRKAARKLQEGGLGPARGQIAGVYKDLRHAQQKGEAPLSGPLASFLDDFMLG</sequence>
<protein>
    <recommendedName>
        <fullName evidence="1">non-specific serine/threonine protein kinase</fullName>
        <ecNumber evidence="1">2.7.11.1</ecNumber>
    </recommendedName>
</protein>
<evidence type="ECO:0000259" key="9">
    <source>
        <dbReference type="PROSITE" id="PS50011"/>
    </source>
</evidence>
<reference evidence="10 11" key="1">
    <citation type="submission" date="2024-09" db="EMBL/GenBank/DDBJ databases">
        <authorList>
            <person name="Sun Q."/>
            <person name="Mori K."/>
        </authorList>
    </citation>
    <scope>NUCLEOTIDE SEQUENCE [LARGE SCALE GENOMIC DNA]</scope>
    <source>
        <strain evidence="10 11">CCM 3426</strain>
    </source>
</reference>
<evidence type="ECO:0000256" key="1">
    <source>
        <dbReference type="ARBA" id="ARBA00012513"/>
    </source>
</evidence>
<keyword evidence="8" id="KW-0812">Transmembrane</keyword>
<feature type="region of interest" description="Disordered" evidence="7">
    <location>
        <begin position="204"/>
        <end position="269"/>
    </location>
</feature>
<dbReference type="EMBL" id="JBHMEI010000104">
    <property type="protein sequence ID" value="MFB9209874.1"/>
    <property type="molecule type" value="Genomic_DNA"/>
</dbReference>
<dbReference type="InterPro" id="IPR011009">
    <property type="entry name" value="Kinase-like_dom_sf"/>
</dbReference>
<dbReference type="InterPro" id="IPR000719">
    <property type="entry name" value="Prot_kinase_dom"/>
</dbReference>
<organism evidence="10 11">
    <name type="scientific">Nonomuraea spiralis</name>
    <dbReference type="NCBI Taxonomy" id="46182"/>
    <lineage>
        <taxon>Bacteria</taxon>
        <taxon>Bacillati</taxon>
        <taxon>Actinomycetota</taxon>
        <taxon>Actinomycetes</taxon>
        <taxon>Streptosporangiales</taxon>
        <taxon>Streptosporangiaceae</taxon>
        <taxon>Nonomuraea</taxon>
    </lineage>
</organism>
<dbReference type="PANTHER" id="PTHR43289:SF6">
    <property type="entry name" value="SERINE_THREONINE-PROTEIN KINASE NEKL-3"/>
    <property type="match status" value="1"/>
</dbReference>
<dbReference type="Proteomes" id="UP001589647">
    <property type="component" value="Unassembled WGS sequence"/>
</dbReference>
<dbReference type="CDD" id="cd14014">
    <property type="entry name" value="STKc_PknB_like"/>
    <property type="match status" value="1"/>
</dbReference>
<evidence type="ECO:0000256" key="2">
    <source>
        <dbReference type="ARBA" id="ARBA00022527"/>
    </source>
</evidence>
<evidence type="ECO:0000256" key="4">
    <source>
        <dbReference type="ARBA" id="ARBA00022741"/>
    </source>
</evidence>
<accession>A0ABV5IZ67</accession>
<feature type="compositionally biased region" description="Low complexity" evidence="7">
    <location>
        <begin position="310"/>
        <end position="328"/>
    </location>
</feature>
<dbReference type="RefSeq" id="WP_189647947.1">
    <property type="nucleotide sequence ID" value="NZ_BMRC01000006.1"/>
</dbReference>
<feature type="transmembrane region" description="Helical" evidence="8">
    <location>
        <begin position="367"/>
        <end position="389"/>
    </location>
</feature>
<feature type="region of interest" description="Disordered" evidence="7">
    <location>
        <begin position="310"/>
        <end position="334"/>
    </location>
</feature>
<evidence type="ECO:0000256" key="8">
    <source>
        <dbReference type="SAM" id="Phobius"/>
    </source>
</evidence>
<gene>
    <name evidence="10" type="ORF">ACFFV7_52420</name>
</gene>
<dbReference type="PROSITE" id="PS50011">
    <property type="entry name" value="PROTEIN_KINASE_DOM"/>
    <property type="match status" value="1"/>
</dbReference>
<dbReference type="GO" id="GO:0004674">
    <property type="term" value="F:protein serine/threonine kinase activity"/>
    <property type="evidence" value="ECO:0007669"/>
    <property type="project" value="UniProtKB-EC"/>
</dbReference>
<feature type="compositionally biased region" description="Gly residues" evidence="7">
    <location>
        <begin position="236"/>
        <end position="247"/>
    </location>
</feature>
<dbReference type="Gene3D" id="3.30.200.20">
    <property type="entry name" value="Phosphorylase Kinase, domain 1"/>
    <property type="match status" value="1"/>
</dbReference>
<keyword evidence="8" id="KW-0472">Membrane</keyword>
<keyword evidence="6" id="KW-0067">ATP-binding</keyword>
<dbReference type="Pfam" id="PF00069">
    <property type="entry name" value="Pkinase"/>
    <property type="match status" value="1"/>
</dbReference>
<evidence type="ECO:0000256" key="5">
    <source>
        <dbReference type="ARBA" id="ARBA00022777"/>
    </source>
</evidence>
<keyword evidence="5 10" id="KW-0418">Kinase</keyword>